<dbReference type="InterPro" id="IPR006342">
    <property type="entry name" value="FkbM_mtfrase"/>
</dbReference>
<gene>
    <name evidence="2" type="ORF">Pla175_27310</name>
</gene>
<dbReference type="NCBIfam" id="TIGR01444">
    <property type="entry name" value="fkbM_fam"/>
    <property type="match status" value="1"/>
</dbReference>
<dbReference type="Gene3D" id="3.40.50.150">
    <property type="entry name" value="Vaccinia Virus protein VP39"/>
    <property type="match status" value="1"/>
</dbReference>
<dbReference type="Pfam" id="PF05050">
    <property type="entry name" value="Methyltransf_21"/>
    <property type="match status" value="1"/>
</dbReference>
<dbReference type="KEGG" id="pnd:Pla175_27310"/>
<accession>A0A518DCY0</accession>
<sequence length="300" mass="34238">MTQLKQWAPSAYDRLLSLFLRSLPIKHGRHRLLDLLSNHRWTRHQQWVLLHWNDEDIAIDASDLVGRHFCMLQSFDPEVSEILSRSTREDDVFWDIGANAGTTSYQMLRSNPRLHVVAIEPQSALADVLGKNLRRLAKSQTEVHRVGISDQGGKLSLMIPKGNRGRARFDCQGVKERSGADEWSAEVVEVITASELLKRTKLKKWPSLIKIDVEGHEPQVIRSLIPAFASKIPRLVVFEHTKGWNSDFEEMRVVLKSHGYQTFGILKTPWRTRLVESESSSHLGITDFVAINVNAQQNHT</sequence>
<feature type="domain" description="Methyltransferase FkbM" evidence="1">
    <location>
        <begin position="95"/>
        <end position="261"/>
    </location>
</feature>
<reference evidence="2 3" key="1">
    <citation type="submission" date="2019-02" db="EMBL/GenBank/DDBJ databases">
        <title>Deep-cultivation of Planctomycetes and their phenomic and genomic characterization uncovers novel biology.</title>
        <authorList>
            <person name="Wiegand S."/>
            <person name="Jogler M."/>
            <person name="Boedeker C."/>
            <person name="Pinto D."/>
            <person name="Vollmers J."/>
            <person name="Rivas-Marin E."/>
            <person name="Kohn T."/>
            <person name="Peeters S.H."/>
            <person name="Heuer A."/>
            <person name="Rast P."/>
            <person name="Oberbeckmann S."/>
            <person name="Bunk B."/>
            <person name="Jeske O."/>
            <person name="Meyerdierks A."/>
            <person name="Storesund J.E."/>
            <person name="Kallscheuer N."/>
            <person name="Luecker S."/>
            <person name="Lage O.M."/>
            <person name="Pohl T."/>
            <person name="Merkel B.J."/>
            <person name="Hornburger P."/>
            <person name="Mueller R.-W."/>
            <person name="Bruemmer F."/>
            <person name="Labrenz M."/>
            <person name="Spormann A.M."/>
            <person name="Op den Camp H."/>
            <person name="Overmann J."/>
            <person name="Amann R."/>
            <person name="Jetten M.S.M."/>
            <person name="Mascher T."/>
            <person name="Medema M.H."/>
            <person name="Devos D.P."/>
            <person name="Kaster A.-K."/>
            <person name="Ovreas L."/>
            <person name="Rohde M."/>
            <person name="Galperin M.Y."/>
            <person name="Jogler C."/>
        </authorList>
    </citation>
    <scope>NUCLEOTIDE SEQUENCE [LARGE SCALE GENOMIC DNA]</scope>
    <source>
        <strain evidence="2 3">Pla175</strain>
    </source>
</reference>
<name>A0A518DCY0_9BACT</name>
<dbReference type="PANTHER" id="PTHR34203">
    <property type="entry name" value="METHYLTRANSFERASE, FKBM FAMILY PROTEIN"/>
    <property type="match status" value="1"/>
</dbReference>
<keyword evidence="3" id="KW-1185">Reference proteome</keyword>
<organism evidence="2 3">
    <name type="scientific">Pirellulimonas nuda</name>
    <dbReference type="NCBI Taxonomy" id="2528009"/>
    <lineage>
        <taxon>Bacteria</taxon>
        <taxon>Pseudomonadati</taxon>
        <taxon>Planctomycetota</taxon>
        <taxon>Planctomycetia</taxon>
        <taxon>Pirellulales</taxon>
        <taxon>Lacipirellulaceae</taxon>
        <taxon>Pirellulimonas</taxon>
    </lineage>
</organism>
<evidence type="ECO:0000313" key="3">
    <source>
        <dbReference type="Proteomes" id="UP000317429"/>
    </source>
</evidence>
<dbReference type="PANTHER" id="PTHR34203:SF15">
    <property type="entry name" value="SLL1173 PROTEIN"/>
    <property type="match status" value="1"/>
</dbReference>
<evidence type="ECO:0000259" key="1">
    <source>
        <dbReference type="Pfam" id="PF05050"/>
    </source>
</evidence>
<dbReference type="Proteomes" id="UP000317429">
    <property type="component" value="Chromosome"/>
</dbReference>
<dbReference type="SUPFAM" id="SSF53335">
    <property type="entry name" value="S-adenosyl-L-methionine-dependent methyltransferases"/>
    <property type="match status" value="1"/>
</dbReference>
<protein>
    <recommendedName>
        <fullName evidence="1">Methyltransferase FkbM domain-containing protein</fullName>
    </recommendedName>
</protein>
<dbReference type="AlphaFoldDB" id="A0A518DCY0"/>
<dbReference type="InterPro" id="IPR029063">
    <property type="entry name" value="SAM-dependent_MTases_sf"/>
</dbReference>
<evidence type="ECO:0000313" key="2">
    <source>
        <dbReference type="EMBL" id="QDU89342.1"/>
    </source>
</evidence>
<dbReference type="EMBL" id="CP036291">
    <property type="protein sequence ID" value="QDU89342.1"/>
    <property type="molecule type" value="Genomic_DNA"/>
</dbReference>
<proteinExistence type="predicted"/>
<dbReference type="InterPro" id="IPR052514">
    <property type="entry name" value="SAM-dependent_MTase"/>
</dbReference>